<accession>A0A450RTV9</accession>
<evidence type="ECO:0000313" key="1">
    <source>
        <dbReference type="EMBL" id="VFJ42467.1"/>
    </source>
</evidence>
<reference evidence="1" key="1">
    <citation type="submission" date="2019-02" db="EMBL/GenBank/DDBJ databases">
        <authorList>
            <person name="Gruber-Vodicka R. H."/>
            <person name="Seah K. B. B."/>
        </authorList>
    </citation>
    <scope>NUCLEOTIDE SEQUENCE</scope>
    <source>
        <strain evidence="1">BECK_DK161</strain>
    </source>
</reference>
<organism evidence="1">
    <name type="scientific">Candidatus Kentrum sp. DK</name>
    <dbReference type="NCBI Taxonomy" id="2126562"/>
    <lineage>
        <taxon>Bacteria</taxon>
        <taxon>Pseudomonadati</taxon>
        <taxon>Pseudomonadota</taxon>
        <taxon>Gammaproteobacteria</taxon>
        <taxon>Candidatus Kentrum</taxon>
    </lineage>
</organism>
<protein>
    <submittedName>
        <fullName evidence="1">Uncharacterized protein</fullName>
    </submittedName>
</protein>
<dbReference type="EMBL" id="CAADEY010000001">
    <property type="protein sequence ID" value="VFJ42467.1"/>
    <property type="molecule type" value="Genomic_DNA"/>
</dbReference>
<name>A0A450RTV9_9GAMM</name>
<dbReference type="AlphaFoldDB" id="A0A450RTV9"/>
<proteinExistence type="predicted"/>
<gene>
    <name evidence="1" type="ORF">BECKDK2373C_GA0170839_10013</name>
</gene>
<sequence length="122" mass="14047">MMGHWCRICGCEKANEKFSGKGHRDHICKECAKKPIEERDAIEQEEEIFGFMEQSNISSKNIARLNELKSSKNKRISEIALIVIEVAKVKPHKKRRLKILAEDHRELFAKVKESGLIYAHGC</sequence>